<evidence type="ECO:0008006" key="6">
    <source>
        <dbReference type="Google" id="ProtNLM"/>
    </source>
</evidence>
<evidence type="ECO:0000259" key="3">
    <source>
        <dbReference type="Pfam" id="PF23086"/>
    </source>
</evidence>
<proteinExistence type="predicted"/>
<gene>
    <name evidence="4" type="ORF">LUZ63_003283</name>
</gene>
<evidence type="ECO:0000259" key="2">
    <source>
        <dbReference type="Pfam" id="PF15862"/>
    </source>
</evidence>
<dbReference type="PANTHER" id="PTHR15197">
    <property type="entry name" value="COILIN P80"/>
    <property type="match status" value="1"/>
</dbReference>
<protein>
    <recommendedName>
        <fullName evidence="6">Coilin</fullName>
    </recommendedName>
</protein>
<dbReference type="Pfam" id="PF23086">
    <property type="entry name" value="Tudor_Coilin"/>
    <property type="match status" value="1"/>
</dbReference>
<feature type="compositionally biased region" description="Gly residues" evidence="1">
    <location>
        <begin position="509"/>
        <end position="521"/>
    </location>
</feature>
<feature type="region of interest" description="Disordered" evidence="1">
    <location>
        <begin position="458"/>
        <end position="540"/>
    </location>
</feature>
<feature type="domain" description="Coilin N-terminal" evidence="2">
    <location>
        <begin position="11"/>
        <end position="159"/>
    </location>
</feature>
<organism evidence="4 5">
    <name type="scientific">Rhynchospora breviuscula</name>
    <dbReference type="NCBI Taxonomy" id="2022672"/>
    <lineage>
        <taxon>Eukaryota</taxon>
        <taxon>Viridiplantae</taxon>
        <taxon>Streptophyta</taxon>
        <taxon>Embryophyta</taxon>
        <taxon>Tracheophyta</taxon>
        <taxon>Spermatophyta</taxon>
        <taxon>Magnoliopsida</taxon>
        <taxon>Liliopsida</taxon>
        <taxon>Poales</taxon>
        <taxon>Cyperaceae</taxon>
        <taxon>Cyperoideae</taxon>
        <taxon>Rhynchosporeae</taxon>
        <taxon>Rhynchospora</taxon>
    </lineage>
</organism>
<dbReference type="InterPro" id="IPR031722">
    <property type="entry name" value="Coilin_N"/>
</dbReference>
<evidence type="ECO:0000313" key="4">
    <source>
        <dbReference type="EMBL" id="KAJ1703504.1"/>
    </source>
</evidence>
<dbReference type="Pfam" id="PF15862">
    <property type="entry name" value="Coilin_N"/>
    <property type="match status" value="1"/>
</dbReference>
<comment type="caution">
    <text evidence="4">The sequence shown here is derived from an EMBL/GenBank/DDBJ whole genome shotgun (WGS) entry which is preliminary data.</text>
</comment>
<dbReference type="GO" id="GO:0015030">
    <property type="term" value="C:Cajal body"/>
    <property type="evidence" value="ECO:0007669"/>
    <property type="project" value="TreeGrafter"/>
</dbReference>
<dbReference type="GO" id="GO:0030619">
    <property type="term" value="F:U1 snRNA binding"/>
    <property type="evidence" value="ECO:0007669"/>
    <property type="project" value="TreeGrafter"/>
</dbReference>
<dbReference type="EMBL" id="JAMQYH010000001">
    <property type="protein sequence ID" value="KAJ1703504.1"/>
    <property type="molecule type" value="Genomic_DNA"/>
</dbReference>
<evidence type="ECO:0000256" key="1">
    <source>
        <dbReference type="SAM" id="MobiDB-lite"/>
    </source>
</evidence>
<dbReference type="InterPro" id="IPR056398">
    <property type="entry name" value="Tudor_Coilin"/>
</dbReference>
<dbReference type="PANTHER" id="PTHR15197:SF0">
    <property type="entry name" value="COILIN"/>
    <property type="match status" value="1"/>
</dbReference>
<dbReference type="InterPro" id="IPR024822">
    <property type="entry name" value="Coilin"/>
</dbReference>
<dbReference type="Proteomes" id="UP001151287">
    <property type="component" value="Unassembled WGS sequence"/>
</dbReference>
<evidence type="ECO:0000313" key="5">
    <source>
        <dbReference type="Proteomes" id="UP001151287"/>
    </source>
</evidence>
<name>A0A9Q0D1Q8_9POAL</name>
<sequence length="540" mass="59896">MEEEKELEAPVRVRLAFANRHLLTKEQISQGFGRSWAAIRPELATVADFTRDISSRFGLSCSSSHGIVLSMDGFILPPFESTSIFRDNDMLRVKRKVGKDKKTDLAVPDKELQIIGKKVIDKQTFSSTNDVVLLEDGANASRMKKSIKKSKKRTLTESISTKGEHKELNKRLKLMANERPVIICESNCGIPAVEAPCQKHTTNQETNAPVVASERDKEVICTHQNTSSEHMGGQEFHGKDAISKKQKSLMLQKFKDKFIEMDEAIDEVEESEEDIDFESLCPLTYLPARGDIIAYRLVETSSGRPELSVFRVGKVIKFDPIRMLILLGPVRKYPIFPDGEISESQKSLYKEDGSLEVDFGSLVDLRLVKESESGMGYSRSKFTWEFGTGSHSAGGICKNVSSSWQAGEVSNAKEATGCRWGTWALNNSRSGASNPHWGPNGDRFGSRCSFSRGINGNNNEDSAWEVNGEATNTDGTTQTQENGWDTWAPNTSRGSSHRSHMGQLCNGFGSRGGFSRGGRSGRGGRRGRGGRYYNPKFSNY</sequence>
<feature type="compositionally biased region" description="Polar residues" evidence="1">
    <location>
        <begin position="469"/>
        <end position="494"/>
    </location>
</feature>
<dbReference type="OrthoDB" id="74813at2759"/>
<dbReference type="AlphaFoldDB" id="A0A9Q0D1Q8"/>
<keyword evidence="5" id="KW-1185">Reference proteome</keyword>
<accession>A0A9Q0D1Q8</accession>
<dbReference type="GO" id="GO:0030620">
    <property type="term" value="F:U2 snRNA binding"/>
    <property type="evidence" value="ECO:0007669"/>
    <property type="project" value="TreeGrafter"/>
</dbReference>
<dbReference type="GO" id="GO:0000387">
    <property type="term" value="P:spliceosomal snRNP assembly"/>
    <property type="evidence" value="ECO:0007669"/>
    <property type="project" value="TreeGrafter"/>
</dbReference>
<feature type="domain" description="Coilin tudor" evidence="3">
    <location>
        <begin position="274"/>
        <end position="370"/>
    </location>
</feature>
<reference evidence="4" key="1">
    <citation type="journal article" date="2022" name="Cell">
        <title>Repeat-based holocentromeres influence genome architecture and karyotype evolution.</title>
        <authorList>
            <person name="Hofstatter P.G."/>
            <person name="Thangavel G."/>
            <person name="Lux T."/>
            <person name="Neumann P."/>
            <person name="Vondrak T."/>
            <person name="Novak P."/>
            <person name="Zhang M."/>
            <person name="Costa L."/>
            <person name="Castellani M."/>
            <person name="Scott A."/>
            <person name="Toegelov H."/>
            <person name="Fuchs J."/>
            <person name="Mata-Sucre Y."/>
            <person name="Dias Y."/>
            <person name="Vanzela A.L.L."/>
            <person name="Huettel B."/>
            <person name="Almeida C.C.S."/>
            <person name="Simkova H."/>
            <person name="Souza G."/>
            <person name="Pedrosa-Harand A."/>
            <person name="Macas J."/>
            <person name="Mayer K.F.X."/>
            <person name="Houben A."/>
            <person name="Marques A."/>
        </authorList>
    </citation>
    <scope>NUCLEOTIDE SEQUENCE</scope>
    <source>
        <strain evidence="4">RhyBre1mFocal</strain>
    </source>
</reference>